<dbReference type="InterPro" id="IPR051327">
    <property type="entry name" value="MATE_MepA_subfamily"/>
</dbReference>
<dbReference type="PIRSF" id="PIRSF006603">
    <property type="entry name" value="DinF"/>
    <property type="match status" value="1"/>
</dbReference>
<name>A0A2X2VYZ8_CLOCO</name>
<evidence type="ECO:0000256" key="6">
    <source>
        <dbReference type="ARBA" id="ARBA00022692"/>
    </source>
</evidence>
<feature type="transmembrane region" description="Helical" evidence="10">
    <location>
        <begin position="97"/>
        <end position="120"/>
    </location>
</feature>
<keyword evidence="6 10" id="KW-0812">Transmembrane</keyword>
<feature type="transmembrane region" description="Helical" evidence="10">
    <location>
        <begin position="169"/>
        <end position="192"/>
    </location>
</feature>
<reference evidence="11 12" key="1">
    <citation type="submission" date="2018-06" db="EMBL/GenBank/DDBJ databases">
        <authorList>
            <consortium name="Pathogen Informatics"/>
            <person name="Doyle S."/>
        </authorList>
    </citation>
    <scope>NUCLEOTIDE SEQUENCE [LARGE SCALE GENOMIC DNA]</scope>
    <source>
        <strain evidence="11 12">NCTC13028</strain>
    </source>
</reference>
<dbReference type="PANTHER" id="PTHR43823:SF3">
    <property type="entry name" value="MULTIDRUG EXPORT PROTEIN MEPA"/>
    <property type="match status" value="1"/>
</dbReference>
<dbReference type="EMBL" id="UAWC01000026">
    <property type="protein sequence ID" value="SQB36232.1"/>
    <property type="molecule type" value="Genomic_DNA"/>
</dbReference>
<feature type="transmembrane region" description="Helical" evidence="10">
    <location>
        <begin position="361"/>
        <end position="379"/>
    </location>
</feature>
<protein>
    <recommendedName>
        <fullName evidence="3">Multidrug export protein MepA</fullName>
    </recommendedName>
</protein>
<proteinExistence type="inferred from homology"/>
<evidence type="ECO:0000256" key="5">
    <source>
        <dbReference type="ARBA" id="ARBA00022475"/>
    </source>
</evidence>
<comment type="subcellular location">
    <subcellularLocation>
        <location evidence="1">Cell membrane</location>
        <topology evidence="1">Multi-pass membrane protein</topology>
    </subcellularLocation>
</comment>
<feature type="transmembrane region" description="Helical" evidence="10">
    <location>
        <begin position="140"/>
        <end position="157"/>
    </location>
</feature>
<keyword evidence="9" id="KW-0046">Antibiotic resistance</keyword>
<dbReference type="Proteomes" id="UP000250223">
    <property type="component" value="Unassembled WGS sequence"/>
</dbReference>
<evidence type="ECO:0000256" key="8">
    <source>
        <dbReference type="ARBA" id="ARBA00023136"/>
    </source>
</evidence>
<dbReference type="GO" id="GO:0005886">
    <property type="term" value="C:plasma membrane"/>
    <property type="evidence" value="ECO:0007669"/>
    <property type="project" value="UniProtKB-SubCell"/>
</dbReference>
<keyword evidence="8 10" id="KW-0472">Membrane</keyword>
<dbReference type="Pfam" id="PF01554">
    <property type="entry name" value="MatE"/>
    <property type="match status" value="2"/>
</dbReference>
<feature type="transmembrane region" description="Helical" evidence="10">
    <location>
        <begin position="391"/>
        <end position="415"/>
    </location>
</feature>
<gene>
    <name evidence="11" type="primary">mviN_3</name>
    <name evidence="11" type="ORF">NCTC13028_02468</name>
</gene>
<keyword evidence="5" id="KW-1003">Cell membrane</keyword>
<evidence type="ECO:0000313" key="12">
    <source>
        <dbReference type="Proteomes" id="UP000250223"/>
    </source>
</evidence>
<dbReference type="NCBIfam" id="TIGR00797">
    <property type="entry name" value="matE"/>
    <property type="match status" value="1"/>
</dbReference>
<organism evidence="11 12">
    <name type="scientific">Clostridium cochlearium</name>
    <dbReference type="NCBI Taxonomy" id="1494"/>
    <lineage>
        <taxon>Bacteria</taxon>
        <taxon>Bacillati</taxon>
        <taxon>Bacillota</taxon>
        <taxon>Clostridia</taxon>
        <taxon>Eubacteriales</taxon>
        <taxon>Clostridiaceae</taxon>
        <taxon>Clostridium</taxon>
    </lineage>
</organism>
<dbReference type="RefSeq" id="WP_111921837.1">
    <property type="nucleotide sequence ID" value="NZ_SVCG01000001.1"/>
</dbReference>
<feature type="transmembrane region" description="Helical" evidence="10">
    <location>
        <begin position="421"/>
        <end position="440"/>
    </location>
</feature>
<evidence type="ECO:0000256" key="4">
    <source>
        <dbReference type="ARBA" id="ARBA00022448"/>
    </source>
</evidence>
<comment type="similarity">
    <text evidence="2">Belongs to the multi antimicrobial extrusion (MATE) (TC 2.A.66.1) family. MepA subfamily.</text>
</comment>
<accession>A0A2X2VYZ8</accession>
<dbReference type="InterPro" id="IPR045070">
    <property type="entry name" value="MATE_MepA-like"/>
</dbReference>
<dbReference type="AlphaFoldDB" id="A0A2X2VYZ8"/>
<feature type="transmembrane region" description="Helical" evidence="10">
    <location>
        <begin position="322"/>
        <end position="341"/>
    </location>
</feature>
<evidence type="ECO:0000256" key="3">
    <source>
        <dbReference type="ARBA" id="ARBA00022106"/>
    </source>
</evidence>
<dbReference type="InterPro" id="IPR002528">
    <property type="entry name" value="MATE_fam"/>
</dbReference>
<evidence type="ECO:0000256" key="7">
    <source>
        <dbReference type="ARBA" id="ARBA00022989"/>
    </source>
</evidence>
<dbReference type="GO" id="GO:0042910">
    <property type="term" value="F:xenobiotic transmembrane transporter activity"/>
    <property type="evidence" value="ECO:0007669"/>
    <property type="project" value="InterPro"/>
</dbReference>
<feature type="transmembrane region" description="Helical" evidence="10">
    <location>
        <begin position="20"/>
        <end position="40"/>
    </location>
</feature>
<evidence type="ECO:0000313" key="11">
    <source>
        <dbReference type="EMBL" id="SQB36232.1"/>
    </source>
</evidence>
<evidence type="ECO:0000256" key="9">
    <source>
        <dbReference type="ARBA" id="ARBA00023251"/>
    </source>
</evidence>
<feature type="transmembrane region" description="Helical" evidence="10">
    <location>
        <begin position="239"/>
        <end position="263"/>
    </location>
</feature>
<feature type="transmembrane region" description="Helical" evidence="10">
    <location>
        <begin position="198"/>
        <end position="219"/>
    </location>
</feature>
<evidence type="ECO:0000256" key="2">
    <source>
        <dbReference type="ARBA" id="ARBA00008417"/>
    </source>
</evidence>
<feature type="transmembrane region" description="Helical" evidence="10">
    <location>
        <begin position="275"/>
        <end position="296"/>
    </location>
</feature>
<sequence>MSKNVDRSKQLGEEKVGTLLFKFSLPAIVGMLVNALYNMVDRVFIGRGVGALAISGLAVGFPLSIINMAFGMLIGIGSSTMISIKLGEKKKDEAERILGNALVLIILISICLSIIGLIFLDDILKIFGASQETLPYARDYMKYIMAGALLQNIGFGMNNIIRAEGNPKIAMATMLIGAIINTILDPIFIFVFKMGIKGAAIATIFAQTVSSIWVLYYFFSGKSTLKIKRENLSLHKGTIKTIMSIGISPFSMQIAASLVTTILNKNLLTYGGDLAVGAMGIINSISMLFFMPMFGINQGMQPIIGYNYGAKQYKRVRKTLKLAIMASVTIATIGFIVVEVFPTALIKIFNSDEQLVSIGTHGIRIFLSLLPIIGFQVVSSNYFQAVGKAKIAIFLSLSRQFIFLIPMLIILPLMFGLNGVWIVGPVSDILAALVTMFFLYKDMNQLRDLEETAECK</sequence>
<keyword evidence="7 10" id="KW-1133">Transmembrane helix</keyword>
<keyword evidence="4" id="KW-0813">Transport</keyword>
<evidence type="ECO:0000256" key="10">
    <source>
        <dbReference type="SAM" id="Phobius"/>
    </source>
</evidence>
<dbReference type="InterPro" id="IPR048279">
    <property type="entry name" value="MdtK-like"/>
</dbReference>
<feature type="transmembrane region" description="Helical" evidence="10">
    <location>
        <begin position="52"/>
        <end position="76"/>
    </location>
</feature>
<evidence type="ECO:0000256" key="1">
    <source>
        <dbReference type="ARBA" id="ARBA00004651"/>
    </source>
</evidence>
<dbReference type="GO" id="GO:0046677">
    <property type="term" value="P:response to antibiotic"/>
    <property type="evidence" value="ECO:0007669"/>
    <property type="project" value="UniProtKB-KW"/>
</dbReference>
<dbReference type="PANTHER" id="PTHR43823">
    <property type="entry name" value="SPORULATION PROTEIN YKVU"/>
    <property type="match status" value="1"/>
</dbReference>
<dbReference type="CDD" id="cd13143">
    <property type="entry name" value="MATE_MepA_like"/>
    <property type="match status" value="1"/>
</dbReference>
<dbReference type="GO" id="GO:0015297">
    <property type="term" value="F:antiporter activity"/>
    <property type="evidence" value="ECO:0007669"/>
    <property type="project" value="InterPro"/>
</dbReference>